<dbReference type="EMBL" id="MEKH01000005">
    <property type="protein sequence ID" value="ODO08175.1"/>
    <property type="molecule type" value="Genomic_DNA"/>
</dbReference>
<protein>
    <recommendedName>
        <fullName evidence="4">Protein translocase SEC61 complex gamma subunit, archaeal and eukaryotic</fullName>
    </recommendedName>
</protein>
<evidence type="ECO:0000313" key="2">
    <source>
        <dbReference type="EMBL" id="ODO08175.1"/>
    </source>
</evidence>
<keyword evidence="1" id="KW-0812">Transmembrane</keyword>
<dbReference type="InterPro" id="IPR023391">
    <property type="entry name" value="Prot_translocase_SecE_dom_sf"/>
</dbReference>
<organism evidence="2 3">
    <name type="scientific">Cryptococcus amylolentus CBS 6273</name>
    <dbReference type="NCBI Taxonomy" id="1296118"/>
    <lineage>
        <taxon>Eukaryota</taxon>
        <taxon>Fungi</taxon>
        <taxon>Dikarya</taxon>
        <taxon>Basidiomycota</taxon>
        <taxon>Agaricomycotina</taxon>
        <taxon>Tremellomycetes</taxon>
        <taxon>Tremellales</taxon>
        <taxon>Cryptococcaceae</taxon>
        <taxon>Cryptococcus</taxon>
    </lineage>
</organism>
<comment type="caution">
    <text evidence="2">The sequence shown here is derived from an EMBL/GenBank/DDBJ whole genome shotgun (WGS) entry which is preliminary data.</text>
</comment>
<sequence length="85" mass="9180">MEKSPTTQKGFKTAVRALRPLSPSLLPTPSPSRPLALAPNFLCRAIAIGFGVMGVIGYVVKLIHIPINNILVYVAPPKSDSKHIY</sequence>
<dbReference type="Proteomes" id="UP000095149">
    <property type="component" value="Unassembled WGS sequence"/>
</dbReference>
<evidence type="ECO:0000256" key="1">
    <source>
        <dbReference type="SAM" id="Phobius"/>
    </source>
</evidence>
<dbReference type="OrthoDB" id="2401875at2759"/>
<keyword evidence="1" id="KW-0472">Membrane</keyword>
<dbReference type="AlphaFoldDB" id="A0A1E3K582"/>
<keyword evidence="1" id="KW-1133">Transmembrane helix</keyword>
<gene>
    <name evidence="2" type="ORF">I350_03764</name>
</gene>
<evidence type="ECO:0000313" key="3">
    <source>
        <dbReference type="Proteomes" id="UP000095149"/>
    </source>
</evidence>
<feature type="transmembrane region" description="Helical" evidence="1">
    <location>
        <begin position="37"/>
        <end position="60"/>
    </location>
</feature>
<dbReference type="Gene3D" id="1.20.5.820">
    <property type="entry name" value="Preprotein translocase SecE subunit"/>
    <property type="match status" value="1"/>
</dbReference>
<reference evidence="2 3" key="1">
    <citation type="submission" date="2016-06" db="EMBL/GenBank/DDBJ databases">
        <title>Evolution of pathogenesis and genome organization in the Tremellales.</title>
        <authorList>
            <person name="Cuomo C."/>
            <person name="Litvintseva A."/>
            <person name="Heitman J."/>
            <person name="Chen Y."/>
            <person name="Sun S."/>
            <person name="Springer D."/>
            <person name="Dromer F."/>
            <person name="Young S."/>
            <person name="Zeng Q."/>
            <person name="Chapman S."/>
            <person name="Gujja S."/>
            <person name="Saif S."/>
            <person name="Birren B."/>
        </authorList>
    </citation>
    <scope>NUCLEOTIDE SEQUENCE [LARGE SCALE GENOMIC DNA]</scope>
    <source>
        <strain evidence="2 3">CBS 6273</strain>
    </source>
</reference>
<name>A0A1E3K582_9TREE</name>
<dbReference type="PANTHER" id="PTHR12309">
    <property type="entry name" value="SEC61 GAMMA SUBUNIT"/>
    <property type="match status" value="1"/>
</dbReference>
<evidence type="ECO:0008006" key="4">
    <source>
        <dbReference type="Google" id="ProtNLM"/>
    </source>
</evidence>
<accession>A0A1E3K582</accession>
<proteinExistence type="predicted"/>